<accession>A0A7S1A8T8</accession>
<keyword evidence="1" id="KW-0505">Motor protein</keyword>
<feature type="compositionally biased region" description="Low complexity" evidence="2">
    <location>
        <begin position="840"/>
        <end position="849"/>
    </location>
</feature>
<dbReference type="InterPro" id="IPR036961">
    <property type="entry name" value="Kinesin_motor_dom_sf"/>
</dbReference>
<feature type="binding site" evidence="1">
    <location>
        <begin position="208"/>
        <end position="215"/>
    </location>
    <ligand>
        <name>ATP</name>
        <dbReference type="ChEBI" id="CHEBI:30616"/>
    </ligand>
</feature>
<dbReference type="PRINTS" id="PR00380">
    <property type="entry name" value="KINESINHEAVY"/>
</dbReference>
<dbReference type="SUPFAM" id="SSF49879">
    <property type="entry name" value="SMAD/FHA domain"/>
    <property type="match status" value="1"/>
</dbReference>
<organism evidence="4">
    <name type="scientific">Noctiluca scintillans</name>
    <name type="common">Sea sparkle</name>
    <name type="synonym">Red tide dinoflagellate</name>
    <dbReference type="NCBI Taxonomy" id="2966"/>
    <lineage>
        <taxon>Eukaryota</taxon>
        <taxon>Sar</taxon>
        <taxon>Alveolata</taxon>
        <taxon>Dinophyceae</taxon>
        <taxon>Noctilucales</taxon>
        <taxon>Noctilucaceae</taxon>
        <taxon>Noctiluca</taxon>
    </lineage>
</organism>
<keyword evidence="1" id="KW-0547">Nucleotide-binding</keyword>
<evidence type="ECO:0000256" key="2">
    <source>
        <dbReference type="SAM" id="MobiDB-lite"/>
    </source>
</evidence>
<proteinExistence type="inferred from homology"/>
<reference evidence="4" key="1">
    <citation type="submission" date="2021-01" db="EMBL/GenBank/DDBJ databases">
        <authorList>
            <person name="Corre E."/>
            <person name="Pelletier E."/>
            <person name="Niang G."/>
            <person name="Scheremetjew M."/>
            <person name="Finn R."/>
            <person name="Kale V."/>
            <person name="Holt S."/>
            <person name="Cochrane G."/>
            <person name="Meng A."/>
            <person name="Brown T."/>
            <person name="Cohen L."/>
        </authorList>
    </citation>
    <scope>NUCLEOTIDE SEQUENCE</scope>
</reference>
<keyword evidence="1" id="KW-0067">ATP-binding</keyword>
<dbReference type="InterPro" id="IPR027640">
    <property type="entry name" value="Kinesin-like_fam"/>
</dbReference>
<dbReference type="AlphaFoldDB" id="A0A7S1A8T8"/>
<dbReference type="InterPro" id="IPR008984">
    <property type="entry name" value="SMAD_FHA_dom_sf"/>
</dbReference>
<dbReference type="Pfam" id="PF00225">
    <property type="entry name" value="Kinesin"/>
    <property type="match status" value="1"/>
</dbReference>
<dbReference type="GO" id="GO:0005874">
    <property type="term" value="C:microtubule"/>
    <property type="evidence" value="ECO:0007669"/>
    <property type="project" value="TreeGrafter"/>
</dbReference>
<gene>
    <name evidence="4" type="ORF">NSCI0253_LOCUS20477</name>
</gene>
<protein>
    <recommendedName>
        <fullName evidence="3">Kinesin motor domain-containing protein</fullName>
    </recommendedName>
</protein>
<dbReference type="InterPro" id="IPR001752">
    <property type="entry name" value="Kinesin_motor_dom"/>
</dbReference>
<dbReference type="Gene3D" id="2.60.200.20">
    <property type="match status" value="1"/>
</dbReference>
<feature type="domain" description="Kinesin motor" evidence="3">
    <location>
        <begin position="129"/>
        <end position="310"/>
    </location>
</feature>
<dbReference type="PROSITE" id="PS50067">
    <property type="entry name" value="KINESIN_MOTOR_2"/>
    <property type="match status" value="1"/>
</dbReference>
<name>A0A7S1A8T8_NOCSC</name>
<feature type="compositionally biased region" description="Basic and acidic residues" evidence="2">
    <location>
        <begin position="36"/>
        <end position="46"/>
    </location>
</feature>
<feature type="compositionally biased region" description="Low complexity" evidence="2">
    <location>
        <begin position="93"/>
        <end position="111"/>
    </location>
</feature>
<dbReference type="GO" id="GO:0005871">
    <property type="term" value="C:kinesin complex"/>
    <property type="evidence" value="ECO:0007669"/>
    <property type="project" value="TreeGrafter"/>
</dbReference>
<comment type="similarity">
    <text evidence="1">Belongs to the TRAFAC class myosin-kinesin ATPase superfamily. Kinesin family.</text>
</comment>
<dbReference type="GO" id="GO:0008017">
    <property type="term" value="F:microtubule binding"/>
    <property type="evidence" value="ECO:0007669"/>
    <property type="project" value="InterPro"/>
</dbReference>
<dbReference type="PANTHER" id="PTHR24115">
    <property type="entry name" value="KINESIN-RELATED"/>
    <property type="match status" value="1"/>
</dbReference>
<dbReference type="GO" id="GO:0016887">
    <property type="term" value="F:ATP hydrolysis activity"/>
    <property type="evidence" value="ECO:0007669"/>
    <property type="project" value="TreeGrafter"/>
</dbReference>
<dbReference type="GO" id="GO:0005524">
    <property type="term" value="F:ATP binding"/>
    <property type="evidence" value="ECO:0007669"/>
    <property type="project" value="UniProtKB-UniRule"/>
</dbReference>
<dbReference type="SMART" id="SM00129">
    <property type="entry name" value="KISc"/>
    <property type="match status" value="1"/>
</dbReference>
<evidence type="ECO:0000256" key="1">
    <source>
        <dbReference type="PROSITE-ProRule" id="PRU00283"/>
    </source>
</evidence>
<dbReference type="GO" id="GO:0003777">
    <property type="term" value="F:microtubule motor activity"/>
    <property type="evidence" value="ECO:0007669"/>
    <property type="project" value="InterPro"/>
</dbReference>
<feature type="compositionally biased region" description="Basic and acidic residues" evidence="2">
    <location>
        <begin position="870"/>
        <end position="888"/>
    </location>
</feature>
<dbReference type="GO" id="GO:0007018">
    <property type="term" value="P:microtubule-based movement"/>
    <property type="evidence" value="ECO:0007669"/>
    <property type="project" value="InterPro"/>
</dbReference>
<dbReference type="Gene3D" id="1.20.58.1980">
    <property type="match status" value="1"/>
</dbReference>
<sequence length="904" mass="97735">MVSNSRSPLKDSSPPVKGSVTPVKGSGTPLKGGRTPQKEGRTRPGEHLAAPPGSRGQSSPPALSKASSSPSPRTVTPSKIKAPQSRTALVKRAAASPSVASVTSASSLGSARAQKIPPKGLSVESQGGNITVVVRIRPFGDEEVRRGARPILRSTSASVWLTSEGSPAEHCYDSVLDQVSQAHVWELMAKPVTEGIACGLHQCVLACGAPGSGKTYSIFGKDEEQGLLLRLAESLCEGRFTKMTYLELHRDRVRDLLHPGGSLEVRQHPAVGAFVQGASSHVVSSVQEITTLLDFGNKMRVLGSTNLNARAHVVVTLEFQQVKEGRTQRAQLRFVDVSGDETGCVDDNSFGALVGRLAGRQVPRESQGSMFLCDPLMGNFRTWMLACVSPGADSLKATETTLRLASQAKTLCTNPVKNEEGEGQLFAFLQDEVDRLRAELQESDVPEIHHRIAEITYLKEENESWEKQGDQSERLRSIRNERLHQLPLADKSKCEAFLVNECRDPFLCGCLRFQLPVWIGSGEACDVVLTGLGVSTDMCSVSEDGLVEVSAKVVWNGQAMRPPCAPFVMKHGDRLRVGTHCFRLVLQSGPVEVSDAPTGISEGVTTFLRESLGSICASVLLGELRELHYLVEEANCITEELRDDMRETFKAHVLLDEDGPVMCVRVRPGQLECCALDGATIWSAAKFSKRLQALRCLYQVVSDRGTPWGEATDQNPWMDEHQIPLVQDSGGSRLLSGATVNGQHHGAASEFGVDPSHPSLVSDSASPASGTPESEVKKSPPTRRGMPEIKRTKVAPKAQVSPNRRGSWPKGVADPQAEAVRPRRLQMETSQSATGLRSTSKASPKASPKMTAQTRRKEPASAVPSSARRHKEEPPESTLERKRLESHPPGEMQSSSSAPVLDCY</sequence>
<dbReference type="EMBL" id="HBFQ01029100">
    <property type="protein sequence ID" value="CAD8846127.1"/>
    <property type="molecule type" value="Transcribed_RNA"/>
</dbReference>
<dbReference type="PANTHER" id="PTHR24115:SF546">
    <property type="entry name" value="KINESIN-LIKE PROTEIN KIF14"/>
    <property type="match status" value="1"/>
</dbReference>
<feature type="region of interest" description="Disordered" evidence="2">
    <location>
        <begin position="1"/>
        <end position="122"/>
    </location>
</feature>
<feature type="compositionally biased region" description="Polar residues" evidence="2">
    <location>
        <begin position="759"/>
        <end position="772"/>
    </location>
</feature>
<dbReference type="SUPFAM" id="SSF52540">
    <property type="entry name" value="P-loop containing nucleoside triphosphate hydrolases"/>
    <property type="match status" value="1"/>
</dbReference>
<feature type="region of interest" description="Disordered" evidence="2">
    <location>
        <begin position="728"/>
        <end position="904"/>
    </location>
</feature>
<evidence type="ECO:0000313" key="4">
    <source>
        <dbReference type="EMBL" id="CAD8846127.1"/>
    </source>
</evidence>
<dbReference type="InterPro" id="IPR027417">
    <property type="entry name" value="P-loop_NTPase"/>
</dbReference>
<feature type="compositionally biased region" description="Low complexity" evidence="2">
    <location>
        <begin position="58"/>
        <end position="78"/>
    </location>
</feature>
<dbReference type="Gene3D" id="3.40.850.10">
    <property type="entry name" value="Kinesin motor domain"/>
    <property type="match status" value="1"/>
</dbReference>
<feature type="compositionally biased region" description="Polar residues" evidence="2">
    <location>
        <begin position="827"/>
        <end position="839"/>
    </location>
</feature>
<evidence type="ECO:0000259" key="3">
    <source>
        <dbReference type="PROSITE" id="PS50067"/>
    </source>
</evidence>